<dbReference type="Gene3D" id="1.10.150.690">
    <property type="entry name" value="DUF2063"/>
    <property type="match status" value="1"/>
</dbReference>
<dbReference type="AlphaFoldDB" id="A0A6I6CVX9"/>
<dbReference type="EMBL" id="CP046415">
    <property type="protein sequence ID" value="QGT77430.1"/>
    <property type="molecule type" value="Genomic_DNA"/>
</dbReference>
<dbReference type="KEGG" id="ghl:GM160_00230"/>
<dbReference type="RefSeq" id="WP_156227247.1">
    <property type="nucleotide sequence ID" value="NZ_CP046415.1"/>
</dbReference>
<dbReference type="InterPro" id="IPR018640">
    <property type="entry name" value="DUF2063"/>
</dbReference>
<accession>A0A6I6CVX9</accession>
<proteinExistence type="predicted"/>
<dbReference type="Proteomes" id="UP000427716">
    <property type="component" value="Chromosome"/>
</dbReference>
<dbReference type="Pfam" id="PF09836">
    <property type="entry name" value="DUF2063"/>
    <property type="match status" value="1"/>
</dbReference>
<keyword evidence="4" id="KW-1185">Reference proteome</keyword>
<dbReference type="InterPro" id="IPR044922">
    <property type="entry name" value="DUF2063_N_sf"/>
</dbReference>
<name>A0A6I6CVX9_9GAMM</name>
<gene>
    <name evidence="3" type="ORF">GM160_00230</name>
</gene>
<evidence type="ECO:0000313" key="3">
    <source>
        <dbReference type="EMBL" id="QGT77430.1"/>
    </source>
</evidence>
<evidence type="ECO:0000259" key="1">
    <source>
        <dbReference type="Pfam" id="PF09836"/>
    </source>
</evidence>
<evidence type="ECO:0000259" key="2">
    <source>
        <dbReference type="Pfam" id="PF22106"/>
    </source>
</evidence>
<organism evidence="3 4">
    <name type="scientific">Guyparkeria halophila</name>
    <dbReference type="NCBI Taxonomy" id="47960"/>
    <lineage>
        <taxon>Bacteria</taxon>
        <taxon>Pseudomonadati</taxon>
        <taxon>Pseudomonadota</taxon>
        <taxon>Gammaproteobacteria</taxon>
        <taxon>Chromatiales</taxon>
        <taxon>Thioalkalibacteraceae</taxon>
        <taxon>Guyparkeria</taxon>
    </lineage>
</organism>
<protein>
    <submittedName>
        <fullName evidence="3">DUF2063 domain-containing protein</fullName>
    </submittedName>
</protein>
<sequence>MGLSFKETQEAFTRYVRDPETNPPPPGSRPERMAWYAKLFFNNIDGTLENAFPALRASLDEADWQGLTRPFFRDHPAHSPILRDLPAEFAEFLQERPELADWQRELAAYELARFELMAEDADPAPADLDPQGDLLAGRPVASSLARLMVTAYPVDRLAAALEAGEWPEIPPAGMHHLALHRDEHGAPFALNLTPGSAQLLLALTEAEEQTGREIIAQLAEAFGRPVDELLGFADEQLEQWRAAGLLLGARPPN</sequence>
<feature type="domain" description="NGO1945-like C-terminal" evidence="2">
    <location>
        <begin position="142"/>
        <end position="241"/>
    </location>
</feature>
<feature type="domain" description="Putative DNA-binding" evidence="1">
    <location>
        <begin position="7"/>
        <end position="93"/>
    </location>
</feature>
<reference evidence="3 4" key="1">
    <citation type="submission" date="2019-11" db="EMBL/GenBank/DDBJ databases">
        <authorList>
            <person name="Zhang J."/>
            <person name="Sun C."/>
        </authorList>
    </citation>
    <scope>NUCLEOTIDE SEQUENCE [LARGE SCALE GENOMIC DNA]</scope>
    <source>
        <strain evidence="4">sp2</strain>
    </source>
</reference>
<dbReference type="InterPro" id="IPR054098">
    <property type="entry name" value="NGO1945-like_C"/>
</dbReference>
<dbReference type="Pfam" id="PF22106">
    <property type="entry name" value="NGO1945_C"/>
    <property type="match status" value="1"/>
</dbReference>
<evidence type="ECO:0000313" key="4">
    <source>
        <dbReference type="Proteomes" id="UP000427716"/>
    </source>
</evidence>